<reference evidence="7" key="3">
    <citation type="submission" date="2011-03" db="EMBL/GenBank/DDBJ databases">
        <title>Annotation of Magnaporthe poae ATCC 64411.</title>
        <authorList>
            <person name="Ma L.-J."/>
            <person name="Dead R."/>
            <person name="Young S.K."/>
            <person name="Zeng Q."/>
            <person name="Gargeya S."/>
            <person name="Fitzgerald M."/>
            <person name="Haas B."/>
            <person name="Abouelleil A."/>
            <person name="Alvarado L."/>
            <person name="Arachchi H.M."/>
            <person name="Berlin A."/>
            <person name="Brown A."/>
            <person name="Chapman S.B."/>
            <person name="Chen Z."/>
            <person name="Dunbar C."/>
            <person name="Freedman E."/>
            <person name="Gearin G."/>
            <person name="Gellesch M."/>
            <person name="Goldberg J."/>
            <person name="Griggs A."/>
            <person name="Gujja S."/>
            <person name="Heiman D."/>
            <person name="Howarth C."/>
            <person name="Larson L."/>
            <person name="Lui A."/>
            <person name="MacDonald P.J.P."/>
            <person name="Mehta T."/>
            <person name="Montmayeur A."/>
            <person name="Murphy C."/>
            <person name="Neiman D."/>
            <person name="Pearson M."/>
            <person name="Priest M."/>
            <person name="Roberts A."/>
            <person name="Saif S."/>
            <person name="Shea T."/>
            <person name="Shenoy N."/>
            <person name="Sisk P."/>
            <person name="Stolte C."/>
            <person name="Sykes S."/>
            <person name="Yandava C."/>
            <person name="Wortman J."/>
            <person name="Nusbaum C."/>
            <person name="Birren B."/>
        </authorList>
    </citation>
    <scope>NUCLEOTIDE SEQUENCE</scope>
    <source>
        <strain evidence="7">ATCC 64411</strain>
    </source>
</reference>
<dbReference type="Gene3D" id="1.20.58.340">
    <property type="entry name" value="Magnesium transport protein CorA, transmembrane region"/>
    <property type="match status" value="1"/>
</dbReference>
<dbReference type="EMBL" id="GL876968">
    <property type="protein sequence ID" value="KLU84750.1"/>
    <property type="molecule type" value="Genomic_DNA"/>
</dbReference>
<reference evidence="9" key="2">
    <citation type="submission" date="2010-05" db="EMBL/GenBank/DDBJ databases">
        <title>The genome sequence of Magnaporthe poae strain ATCC 64411.</title>
        <authorList>
            <person name="Ma L.-J."/>
            <person name="Dead R."/>
            <person name="Young S."/>
            <person name="Zeng Q."/>
            <person name="Koehrsen M."/>
            <person name="Alvarado L."/>
            <person name="Berlin A."/>
            <person name="Chapman S.B."/>
            <person name="Chen Z."/>
            <person name="Freedman E."/>
            <person name="Gellesch M."/>
            <person name="Goldberg J."/>
            <person name="Griggs A."/>
            <person name="Gujja S."/>
            <person name="Heilman E.R."/>
            <person name="Heiman D."/>
            <person name="Hepburn T."/>
            <person name="Howarth C."/>
            <person name="Jen D."/>
            <person name="Larson L."/>
            <person name="Mehta T."/>
            <person name="Neiman D."/>
            <person name="Pearson M."/>
            <person name="Roberts A."/>
            <person name="Saif S."/>
            <person name="Shea T."/>
            <person name="Shenoy N."/>
            <person name="Sisk P."/>
            <person name="Stolte C."/>
            <person name="Sykes S."/>
            <person name="Walk T."/>
            <person name="White J."/>
            <person name="Yandava C."/>
            <person name="Haas B."/>
            <person name="Nusbaum C."/>
            <person name="Birren B."/>
        </authorList>
    </citation>
    <scope>NUCLEOTIDE SEQUENCE [LARGE SCALE GENOMIC DNA]</scope>
    <source>
        <strain evidence="9">ATCC 64411 / 73-15</strain>
    </source>
</reference>
<feature type="compositionally biased region" description="Low complexity" evidence="5">
    <location>
        <begin position="68"/>
        <end position="84"/>
    </location>
</feature>
<feature type="transmembrane region" description="Helical" evidence="6">
    <location>
        <begin position="671"/>
        <end position="693"/>
    </location>
</feature>
<evidence type="ECO:0000256" key="4">
    <source>
        <dbReference type="ARBA" id="ARBA00023136"/>
    </source>
</evidence>
<dbReference type="eggNOG" id="ENOG502SJNH">
    <property type="taxonomic scope" value="Eukaryota"/>
</dbReference>
<proteinExistence type="predicted"/>
<evidence type="ECO:0000313" key="9">
    <source>
        <dbReference type="Proteomes" id="UP000011715"/>
    </source>
</evidence>
<dbReference type="InterPro" id="IPR045863">
    <property type="entry name" value="CorA_TM1_TM2"/>
</dbReference>
<feature type="compositionally biased region" description="Low complexity" evidence="5">
    <location>
        <begin position="174"/>
        <end position="185"/>
    </location>
</feature>
<comment type="subcellular location">
    <subcellularLocation>
        <location evidence="1">Membrane</location>
        <topology evidence="1">Multi-pass membrane protein</topology>
    </subcellularLocation>
</comment>
<evidence type="ECO:0000313" key="7">
    <source>
        <dbReference type="EMBL" id="KLU84750.1"/>
    </source>
</evidence>
<feature type="transmembrane region" description="Helical" evidence="6">
    <location>
        <begin position="705"/>
        <end position="723"/>
    </location>
</feature>
<protein>
    <submittedName>
        <fullName evidence="7 8">Uncharacterized protein</fullName>
    </submittedName>
</protein>
<evidence type="ECO:0000256" key="3">
    <source>
        <dbReference type="ARBA" id="ARBA00022989"/>
    </source>
</evidence>
<evidence type="ECO:0000256" key="5">
    <source>
        <dbReference type="SAM" id="MobiDB-lite"/>
    </source>
</evidence>
<accession>A0A0C4DUZ1</accession>
<dbReference type="VEuPathDB" id="FungiDB:MAPG_03786"/>
<reference evidence="8" key="4">
    <citation type="journal article" date="2015" name="G3 (Bethesda)">
        <title>Genome sequences of three phytopathogenic species of the Magnaporthaceae family of fungi.</title>
        <authorList>
            <person name="Okagaki L.H."/>
            <person name="Nunes C.C."/>
            <person name="Sailsbery J."/>
            <person name="Clay B."/>
            <person name="Brown D."/>
            <person name="John T."/>
            <person name="Oh Y."/>
            <person name="Young N."/>
            <person name="Fitzgerald M."/>
            <person name="Haas B.J."/>
            <person name="Zeng Q."/>
            <person name="Young S."/>
            <person name="Adiconis X."/>
            <person name="Fan L."/>
            <person name="Levin J.Z."/>
            <person name="Mitchell T.K."/>
            <person name="Okubara P.A."/>
            <person name="Farman M.L."/>
            <person name="Kohn L.M."/>
            <person name="Birren B."/>
            <person name="Ma L.-J."/>
            <person name="Dean R.A."/>
        </authorList>
    </citation>
    <scope>NUCLEOTIDE SEQUENCE</scope>
    <source>
        <strain evidence="8">ATCC 64411 / 73-15</strain>
    </source>
</reference>
<dbReference type="AlphaFoldDB" id="A0A0C4DUZ1"/>
<dbReference type="EnsemblFungi" id="MAPG_03786T0">
    <property type="protein sequence ID" value="MAPG_03786T0"/>
    <property type="gene ID" value="MAPG_03786"/>
</dbReference>
<dbReference type="InterPro" id="IPR002523">
    <property type="entry name" value="MgTranspt_CorA/ZnTranspt_ZntB"/>
</dbReference>
<evidence type="ECO:0000313" key="8">
    <source>
        <dbReference type="EnsemblFungi" id="MAPG_03786T0"/>
    </source>
</evidence>
<dbReference type="Proteomes" id="UP000011715">
    <property type="component" value="Unassembled WGS sequence"/>
</dbReference>
<dbReference type="Pfam" id="PF01544">
    <property type="entry name" value="CorA"/>
    <property type="match status" value="1"/>
</dbReference>
<name>A0A0C4DUZ1_MAGP6</name>
<reference evidence="8" key="5">
    <citation type="submission" date="2015-06" db="UniProtKB">
        <authorList>
            <consortium name="EnsemblFungi"/>
        </authorList>
    </citation>
    <scope>IDENTIFICATION</scope>
    <source>
        <strain evidence="8">ATCC 64411</strain>
    </source>
</reference>
<reference evidence="7" key="1">
    <citation type="submission" date="2010-05" db="EMBL/GenBank/DDBJ databases">
        <title>The Genome Sequence of Magnaporthe poae strain ATCC 64411.</title>
        <authorList>
            <consortium name="The Broad Institute Genome Sequencing Platform"/>
            <consortium name="Broad Institute Genome Sequencing Center for Infectious Disease"/>
            <person name="Ma L.-J."/>
            <person name="Dead R."/>
            <person name="Young S."/>
            <person name="Zeng Q."/>
            <person name="Koehrsen M."/>
            <person name="Alvarado L."/>
            <person name="Berlin A."/>
            <person name="Chapman S.B."/>
            <person name="Chen Z."/>
            <person name="Freedman E."/>
            <person name="Gellesch M."/>
            <person name="Goldberg J."/>
            <person name="Griggs A."/>
            <person name="Gujja S."/>
            <person name="Heilman E.R."/>
            <person name="Heiman D."/>
            <person name="Hepburn T."/>
            <person name="Howarth C."/>
            <person name="Jen D."/>
            <person name="Larson L."/>
            <person name="Mehta T."/>
            <person name="Neiman D."/>
            <person name="Pearson M."/>
            <person name="Roberts A."/>
            <person name="Saif S."/>
            <person name="Shea T."/>
            <person name="Shenoy N."/>
            <person name="Sisk P."/>
            <person name="Stolte C."/>
            <person name="Sykes S."/>
            <person name="Walk T."/>
            <person name="White J."/>
            <person name="Yandava C."/>
            <person name="Haas B."/>
            <person name="Nusbaum C."/>
            <person name="Birren B."/>
        </authorList>
    </citation>
    <scope>NUCLEOTIDE SEQUENCE</scope>
    <source>
        <strain evidence="7">ATCC 64411</strain>
    </source>
</reference>
<organism evidence="8 9">
    <name type="scientific">Magnaporthiopsis poae (strain ATCC 64411 / 73-15)</name>
    <name type="common">Kentucky bluegrass fungus</name>
    <name type="synonym">Magnaporthe poae</name>
    <dbReference type="NCBI Taxonomy" id="644358"/>
    <lineage>
        <taxon>Eukaryota</taxon>
        <taxon>Fungi</taxon>
        <taxon>Dikarya</taxon>
        <taxon>Ascomycota</taxon>
        <taxon>Pezizomycotina</taxon>
        <taxon>Sordariomycetes</taxon>
        <taxon>Sordariomycetidae</taxon>
        <taxon>Magnaporthales</taxon>
        <taxon>Magnaporthaceae</taxon>
        <taxon>Magnaporthiopsis</taxon>
    </lineage>
</organism>
<evidence type="ECO:0000256" key="1">
    <source>
        <dbReference type="ARBA" id="ARBA00004141"/>
    </source>
</evidence>
<feature type="region of interest" description="Disordered" evidence="5">
    <location>
        <begin position="61"/>
        <end position="84"/>
    </location>
</feature>
<dbReference type="EMBL" id="ADBL01000897">
    <property type="status" value="NOT_ANNOTATED_CDS"/>
    <property type="molecule type" value="Genomic_DNA"/>
</dbReference>
<dbReference type="GO" id="GO:0016020">
    <property type="term" value="C:membrane"/>
    <property type="evidence" value="ECO:0007669"/>
    <property type="project" value="UniProtKB-SubCell"/>
</dbReference>
<dbReference type="SUPFAM" id="SSF144083">
    <property type="entry name" value="Magnesium transport protein CorA, transmembrane region"/>
    <property type="match status" value="1"/>
</dbReference>
<evidence type="ECO:0000256" key="2">
    <source>
        <dbReference type="ARBA" id="ARBA00022692"/>
    </source>
</evidence>
<keyword evidence="9" id="KW-1185">Reference proteome</keyword>
<keyword evidence="2 6" id="KW-0812">Transmembrane</keyword>
<dbReference type="GO" id="GO:0046873">
    <property type="term" value="F:metal ion transmembrane transporter activity"/>
    <property type="evidence" value="ECO:0007669"/>
    <property type="project" value="InterPro"/>
</dbReference>
<keyword evidence="3 6" id="KW-1133">Transmembrane helix</keyword>
<gene>
    <name evidence="7" type="ORF">MAPG_03786</name>
</gene>
<keyword evidence="4 6" id="KW-0472">Membrane</keyword>
<feature type="region of interest" description="Disordered" evidence="5">
    <location>
        <begin position="170"/>
        <end position="197"/>
    </location>
</feature>
<evidence type="ECO:0000256" key="6">
    <source>
        <dbReference type="SAM" id="Phobius"/>
    </source>
</evidence>
<sequence>MTSQQRQDELLRDLQHFHEESLKTLRSLEALAAGNQTTVTDTSNKTSSRRRANSFFSCEAPEMDRRVGSSSSSGGGEVLVPGSPSLQATRVPFVPMPLSSPPSTAPRPITHTLSIDSQNLSVHSPLAVTGLGVMPPGVKHIPVSLYSNESDAEEDCDFIPLLPLIDHQPAKLHQQQQQPQQQQSIPIPPRSSPQDGEIASAQTLLPSRSFSGEQLVRHVQNLDEGRAGTLIALLDDTWRRRSELDEAKLLATREGELYGSATYEVYDVGRDSVATPQHDERGSTGDGALDLETVWNTVKDINPVTAGQDHQGPATPAGGAVGRMTILQEPSPIMLSAAHLTMAEHFDMDELIQHLVTQQGNKGKTRAYMQHRAFESSEVRQRSFFFVFKYYTAVGEGLSPAPYQQYDRRAQDYKSPDHIEITECSSVLALSLGGPPVSPIYMRGRRRRSYQSGKVFDHFAPWHLLSIQSFADNEHSMRSDDAKKPFYSGPYAFLDSLAAEYRDAAKRYALLNDMITKLITPSSQFMFEVKLRDKLLFEDKYFTYSRRYFWAYNSLALINEGIKAMIAAYSNTFTGEFWEGRHRTLWPLPGSGGGGGDEEEGLEGWSADARRNYLDKMAALREELKRTMHELWAVHHRNEVLRKEIKSLREQLFSGSSVKESRRAIEQGDNIKILTSVSMIFLPLTFVTSVFGITEFNISPDDWRFATTMVCVCVPFFVLIVVLQTQAGMEMCKRLGGSLKGYFQGEDEQTKHRRELQSLAGRVDEGVRMATTRAATATTAEGGGGGVVVEVEERGGRKQPLLFGRRKKAELGGGPSAVAAGNDVEAARGGSVRGGWFWRWRRVFFGGQPQIKTADENV</sequence>
<dbReference type="OrthoDB" id="426293at2759"/>